<evidence type="ECO:0000313" key="2">
    <source>
        <dbReference type="Proteomes" id="UP000276133"/>
    </source>
</evidence>
<accession>A0A3M7PK28</accession>
<reference evidence="1 2" key="1">
    <citation type="journal article" date="2018" name="Sci. Rep.">
        <title>Genomic signatures of local adaptation to the degree of environmental predictability in rotifers.</title>
        <authorList>
            <person name="Franch-Gras L."/>
            <person name="Hahn C."/>
            <person name="Garcia-Roger E.M."/>
            <person name="Carmona M.J."/>
            <person name="Serra M."/>
            <person name="Gomez A."/>
        </authorList>
    </citation>
    <scope>NUCLEOTIDE SEQUENCE [LARGE SCALE GENOMIC DNA]</scope>
    <source>
        <strain evidence="1">HYR1</strain>
    </source>
</reference>
<protein>
    <submittedName>
        <fullName evidence="1">Uncharacterized protein</fullName>
    </submittedName>
</protein>
<feature type="non-terminal residue" evidence="1">
    <location>
        <position position="91"/>
    </location>
</feature>
<dbReference type="Proteomes" id="UP000276133">
    <property type="component" value="Unassembled WGS sequence"/>
</dbReference>
<keyword evidence="2" id="KW-1185">Reference proteome</keyword>
<dbReference type="EMBL" id="REGN01010206">
    <property type="protein sequence ID" value="RMZ99476.1"/>
    <property type="molecule type" value="Genomic_DNA"/>
</dbReference>
<evidence type="ECO:0000313" key="1">
    <source>
        <dbReference type="EMBL" id="RMZ99476.1"/>
    </source>
</evidence>
<comment type="caution">
    <text evidence="1">The sequence shown here is derived from an EMBL/GenBank/DDBJ whole genome shotgun (WGS) entry which is preliminary data.</text>
</comment>
<proteinExistence type="predicted"/>
<gene>
    <name evidence="1" type="ORF">BpHYR1_011902</name>
</gene>
<dbReference type="AlphaFoldDB" id="A0A3M7PK28"/>
<sequence>MALSIPEYVSDDEYSSEVSNTYLIHDYYVIEKVSCFTSFIDRLVQIDPNSLFVLNKLFVSPNTNTHNSLYFISSFPFKLTKTKEVSKKVRK</sequence>
<name>A0A3M7PK28_BRAPC</name>
<organism evidence="1 2">
    <name type="scientific">Brachionus plicatilis</name>
    <name type="common">Marine rotifer</name>
    <name type="synonym">Brachionus muelleri</name>
    <dbReference type="NCBI Taxonomy" id="10195"/>
    <lineage>
        <taxon>Eukaryota</taxon>
        <taxon>Metazoa</taxon>
        <taxon>Spiralia</taxon>
        <taxon>Gnathifera</taxon>
        <taxon>Rotifera</taxon>
        <taxon>Eurotatoria</taxon>
        <taxon>Monogononta</taxon>
        <taxon>Pseudotrocha</taxon>
        <taxon>Ploima</taxon>
        <taxon>Brachionidae</taxon>
        <taxon>Brachionus</taxon>
    </lineage>
</organism>